<dbReference type="RefSeq" id="WP_248277367.1">
    <property type="nucleotide sequence ID" value="NZ_QMEC01000131.1"/>
</dbReference>
<dbReference type="Proteomes" id="UP000762253">
    <property type="component" value="Unassembled WGS sequence"/>
</dbReference>
<evidence type="ECO:0000313" key="1">
    <source>
        <dbReference type="EMBL" id="NMF66041.1"/>
    </source>
</evidence>
<sequence length="62" mass="7300">MNNILLVEDDEVDIMNFKLAFKQIKVTNPLFVAANQIELLAIRIHRKKFCKVTLNFARFEYA</sequence>
<evidence type="ECO:0000313" key="2">
    <source>
        <dbReference type="Proteomes" id="UP000762253"/>
    </source>
</evidence>
<comment type="caution">
    <text evidence="1">The sequence shown here is derived from an EMBL/GenBank/DDBJ whole genome shotgun (WGS) entry which is preliminary data.</text>
</comment>
<accession>A0ABX1MG76</accession>
<organism evidence="1 2">
    <name type="scientific">Brasilonema octagenarum UFV-OR1</name>
    <dbReference type="NCBI Taxonomy" id="417115"/>
    <lineage>
        <taxon>Bacteria</taxon>
        <taxon>Bacillati</taxon>
        <taxon>Cyanobacteriota</taxon>
        <taxon>Cyanophyceae</taxon>
        <taxon>Nostocales</taxon>
        <taxon>Scytonemataceae</taxon>
        <taxon>Brasilonema</taxon>
        <taxon>Octagenarum group</taxon>
    </lineage>
</organism>
<reference evidence="1 2" key="1">
    <citation type="submission" date="2018-06" db="EMBL/GenBank/DDBJ databases">
        <title>Comparative genomics of Brasilonema spp. strains.</title>
        <authorList>
            <person name="Alvarenga D.O."/>
            <person name="Fiore M.F."/>
            <person name="Varani A.M."/>
        </authorList>
    </citation>
    <scope>NUCLEOTIDE SEQUENCE [LARGE SCALE GENOMIC DNA]</scope>
    <source>
        <strain evidence="1 2">UFV-OR1</strain>
    </source>
</reference>
<proteinExistence type="predicted"/>
<protein>
    <recommendedName>
        <fullName evidence="3">Response regulator</fullName>
    </recommendedName>
</protein>
<keyword evidence="2" id="KW-1185">Reference proteome</keyword>
<evidence type="ECO:0008006" key="3">
    <source>
        <dbReference type="Google" id="ProtNLM"/>
    </source>
</evidence>
<gene>
    <name evidence="1" type="ORF">DP115_26160</name>
</gene>
<name>A0ABX1MG76_9CYAN</name>
<dbReference type="EMBL" id="QMEC01000131">
    <property type="protein sequence ID" value="NMF66041.1"/>
    <property type="molecule type" value="Genomic_DNA"/>
</dbReference>